<gene>
    <name evidence="2" type="ORF">E0H58_28190</name>
</gene>
<dbReference type="InterPro" id="IPR010982">
    <property type="entry name" value="Lambda_DNA-bd_dom_sf"/>
</dbReference>
<dbReference type="CDD" id="cd00093">
    <property type="entry name" value="HTH_XRE"/>
    <property type="match status" value="1"/>
</dbReference>
<dbReference type="EMBL" id="SJJY01000007">
    <property type="protein sequence ID" value="TCC20024.1"/>
    <property type="molecule type" value="Genomic_DNA"/>
</dbReference>
<keyword evidence="3" id="KW-1185">Reference proteome</keyword>
<dbReference type="InterPro" id="IPR001387">
    <property type="entry name" value="Cro/C1-type_HTH"/>
</dbReference>
<proteinExistence type="predicted"/>
<evidence type="ECO:0000259" key="1">
    <source>
        <dbReference type="PROSITE" id="PS50943"/>
    </source>
</evidence>
<reference evidence="2 3" key="1">
    <citation type="submission" date="2019-02" db="EMBL/GenBank/DDBJ databases">
        <title>Kribbella capetownensis sp. nov. and Kribbella speibonae sp. nov., isolated from soil.</title>
        <authorList>
            <person name="Curtis S.M."/>
            <person name="Norton I."/>
            <person name="Everest G.J."/>
            <person name="Meyers P.R."/>
        </authorList>
    </citation>
    <scope>NUCLEOTIDE SEQUENCE [LARGE SCALE GENOMIC DNA]</scope>
    <source>
        <strain evidence="2 3">SK5</strain>
    </source>
</reference>
<dbReference type="Gene3D" id="1.25.40.10">
    <property type="entry name" value="Tetratricopeptide repeat domain"/>
    <property type="match status" value="1"/>
</dbReference>
<evidence type="ECO:0000313" key="3">
    <source>
        <dbReference type="Proteomes" id="UP000292385"/>
    </source>
</evidence>
<dbReference type="PROSITE" id="PS50943">
    <property type="entry name" value="HTH_CROC1"/>
    <property type="match status" value="1"/>
</dbReference>
<dbReference type="InterPro" id="IPR011990">
    <property type="entry name" value="TPR-like_helical_dom_sf"/>
</dbReference>
<organism evidence="2 3">
    <name type="scientific">Kribbella speibonae</name>
    <dbReference type="NCBI Taxonomy" id="1572660"/>
    <lineage>
        <taxon>Bacteria</taxon>
        <taxon>Bacillati</taxon>
        <taxon>Actinomycetota</taxon>
        <taxon>Actinomycetes</taxon>
        <taxon>Propionibacteriales</taxon>
        <taxon>Kribbellaceae</taxon>
        <taxon>Kribbella</taxon>
    </lineage>
</organism>
<dbReference type="RefSeq" id="WP_131465364.1">
    <property type="nucleotide sequence ID" value="NZ_SJJY01000007.1"/>
</dbReference>
<accession>A0ABY2A100</accession>
<dbReference type="SUPFAM" id="SSF47413">
    <property type="entry name" value="lambda repressor-like DNA-binding domains"/>
    <property type="match status" value="1"/>
</dbReference>
<name>A0ABY2A100_9ACTN</name>
<dbReference type="Proteomes" id="UP000292385">
    <property type="component" value="Unassembled WGS sequence"/>
</dbReference>
<sequence>MNDETVGPLRLPASFWRAPAVQEALRSRDVSALFREANERGVSQTRIGAAAGFSQGRVSEIIRGTRGVARMHVLERIAEGLSMPEGARQSMGLAPGGKLNSSLPVAISYGGEEPGDDVDRKEFLRAAIAAGAGLAASRYISLADDQGASDLRSALAGPITHYRRMEHAVSSEHLAPAVEAHLALARVTVDQHLRTAGGLSVLAEIAGMTGWLASDRGDQATARLRYGEAVERAQQAHHALLAAYMVASLGQFETEAGNPRIGLKHIAQAESLLDRSAPDSATAWLSSLRAVTLAQLADHKGTHAALKLADTLTSRQRGEPVWPWVFQFDAAKFASSEAVALGRLGELSAAIAAFEAAPNTAGPKPRALAQMDHAQVLANAGRLDEACVAALAALRAGHSLGSVRVVNRVRSFHRNLSVDGAEMTKLNDALRAVT</sequence>
<comment type="caution">
    <text evidence="2">The sequence shown here is derived from an EMBL/GenBank/DDBJ whole genome shotgun (WGS) entry which is preliminary data.</text>
</comment>
<dbReference type="Pfam" id="PF13560">
    <property type="entry name" value="HTH_31"/>
    <property type="match status" value="1"/>
</dbReference>
<feature type="domain" description="HTH cro/C1-type" evidence="1">
    <location>
        <begin position="38"/>
        <end position="88"/>
    </location>
</feature>
<evidence type="ECO:0000313" key="2">
    <source>
        <dbReference type="EMBL" id="TCC20024.1"/>
    </source>
</evidence>
<protein>
    <recommendedName>
        <fullName evidence="1">HTH cro/C1-type domain-containing protein</fullName>
    </recommendedName>
</protein>